<feature type="compositionally biased region" description="Low complexity" evidence="1">
    <location>
        <begin position="93"/>
        <end position="103"/>
    </location>
</feature>
<evidence type="ECO:0000313" key="2">
    <source>
        <dbReference type="EMBL" id="EPQ54317.1"/>
    </source>
</evidence>
<name>S7Q470_GLOTA</name>
<dbReference type="PRINTS" id="PR01217">
    <property type="entry name" value="PRICHEXTENSN"/>
</dbReference>
<sequence>MSNDPAVSAHSAHNPFRDPETHYAPPPGEPPEQPEAHYAPPPGPPPAQSDDGQYQPHYAPPPGPPPPDPLDQPNPAEAPPPYSKTPPAFLPETPDTPFITITLPPTPPTYRPLDPPPPCFSTPSPLRVHSHSFAPFRVPSNTSRLADGFQPLYPPELLGKHGISEADWARFLADIRITAQLAEQGMSAVAPYRGTASAIVMRAGNVGRQYDSAFAKTPVDEVRGLLQVWNESAFERRKMRVTLVIRADETNRRREGYDLLVDAL</sequence>
<dbReference type="HOGENOM" id="CLU_092124_0_0_1"/>
<dbReference type="KEGG" id="gtr:GLOTRDRAFT_94621"/>
<dbReference type="InterPro" id="IPR028018">
    <property type="entry name" value="DUF4646"/>
</dbReference>
<keyword evidence="3" id="KW-1185">Reference proteome</keyword>
<feature type="compositionally biased region" description="Pro residues" evidence="1">
    <location>
        <begin position="24"/>
        <end position="47"/>
    </location>
</feature>
<dbReference type="EMBL" id="KB469304">
    <property type="protein sequence ID" value="EPQ54317.1"/>
    <property type="molecule type" value="Genomic_DNA"/>
</dbReference>
<dbReference type="eggNOG" id="ENOG502SRAK">
    <property type="taxonomic scope" value="Eukaryota"/>
</dbReference>
<reference evidence="2 3" key="1">
    <citation type="journal article" date="2012" name="Science">
        <title>The Paleozoic origin of enzymatic lignin decomposition reconstructed from 31 fungal genomes.</title>
        <authorList>
            <person name="Floudas D."/>
            <person name="Binder M."/>
            <person name="Riley R."/>
            <person name="Barry K."/>
            <person name="Blanchette R.A."/>
            <person name="Henrissat B."/>
            <person name="Martinez A.T."/>
            <person name="Otillar R."/>
            <person name="Spatafora J.W."/>
            <person name="Yadav J.S."/>
            <person name="Aerts A."/>
            <person name="Benoit I."/>
            <person name="Boyd A."/>
            <person name="Carlson A."/>
            <person name="Copeland A."/>
            <person name="Coutinho P.M."/>
            <person name="de Vries R.P."/>
            <person name="Ferreira P."/>
            <person name="Findley K."/>
            <person name="Foster B."/>
            <person name="Gaskell J."/>
            <person name="Glotzer D."/>
            <person name="Gorecki P."/>
            <person name="Heitman J."/>
            <person name="Hesse C."/>
            <person name="Hori C."/>
            <person name="Igarashi K."/>
            <person name="Jurgens J.A."/>
            <person name="Kallen N."/>
            <person name="Kersten P."/>
            <person name="Kohler A."/>
            <person name="Kuees U."/>
            <person name="Kumar T.K.A."/>
            <person name="Kuo A."/>
            <person name="LaButti K."/>
            <person name="Larrondo L.F."/>
            <person name="Lindquist E."/>
            <person name="Ling A."/>
            <person name="Lombard V."/>
            <person name="Lucas S."/>
            <person name="Lundell T."/>
            <person name="Martin R."/>
            <person name="McLaughlin D.J."/>
            <person name="Morgenstern I."/>
            <person name="Morin E."/>
            <person name="Murat C."/>
            <person name="Nagy L.G."/>
            <person name="Nolan M."/>
            <person name="Ohm R.A."/>
            <person name="Patyshakuliyeva A."/>
            <person name="Rokas A."/>
            <person name="Ruiz-Duenas F.J."/>
            <person name="Sabat G."/>
            <person name="Salamov A."/>
            <person name="Samejima M."/>
            <person name="Schmutz J."/>
            <person name="Slot J.C."/>
            <person name="St John F."/>
            <person name="Stenlid J."/>
            <person name="Sun H."/>
            <person name="Sun S."/>
            <person name="Syed K."/>
            <person name="Tsang A."/>
            <person name="Wiebenga A."/>
            <person name="Young D."/>
            <person name="Pisabarro A."/>
            <person name="Eastwood D.C."/>
            <person name="Martin F."/>
            <person name="Cullen D."/>
            <person name="Grigoriev I.V."/>
            <person name="Hibbett D.S."/>
        </authorList>
    </citation>
    <scope>NUCLEOTIDE SEQUENCE [LARGE SCALE GENOMIC DNA]</scope>
    <source>
        <strain evidence="2 3">ATCC 11539</strain>
    </source>
</reference>
<dbReference type="Proteomes" id="UP000030669">
    <property type="component" value="Unassembled WGS sequence"/>
</dbReference>
<evidence type="ECO:0000313" key="3">
    <source>
        <dbReference type="Proteomes" id="UP000030669"/>
    </source>
</evidence>
<dbReference type="GeneID" id="19309619"/>
<evidence type="ECO:0000256" key="1">
    <source>
        <dbReference type="SAM" id="MobiDB-lite"/>
    </source>
</evidence>
<dbReference type="Pfam" id="PF15496">
    <property type="entry name" value="DUF4646"/>
    <property type="match status" value="1"/>
</dbReference>
<proteinExistence type="predicted"/>
<dbReference type="AlphaFoldDB" id="S7Q470"/>
<dbReference type="RefSeq" id="XP_007867610.1">
    <property type="nucleotide sequence ID" value="XM_007869419.1"/>
</dbReference>
<feature type="region of interest" description="Disordered" evidence="1">
    <location>
        <begin position="1"/>
        <end position="108"/>
    </location>
</feature>
<dbReference type="OMA" id="SWAHASA"/>
<organism evidence="2 3">
    <name type="scientific">Gloeophyllum trabeum (strain ATCC 11539 / FP-39264 / Madison 617)</name>
    <name type="common">Brown rot fungus</name>
    <dbReference type="NCBI Taxonomy" id="670483"/>
    <lineage>
        <taxon>Eukaryota</taxon>
        <taxon>Fungi</taxon>
        <taxon>Dikarya</taxon>
        <taxon>Basidiomycota</taxon>
        <taxon>Agaricomycotina</taxon>
        <taxon>Agaricomycetes</taxon>
        <taxon>Gloeophyllales</taxon>
        <taxon>Gloeophyllaceae</taxon>
        <taxon>Gloeophyllum</taxon>
    </lineage>
</organism>
<feature type="compositionally biased region" description="Pro residues" evidence="1">
    <location>
        <begin position="58"/>
        <end position="84"/>
    </location>
</feature>
<dbReference type="OrthoDB" id="5314275at2759"/>
<accession>S7Q470</accession>
<protein>
    <submittedName>
        <fullName evidence="2">Uncharacterized protein</fullName>
    </submittedName>
</protein>
<gene>
    <name evidence="2" type="ORF">GLOTRDRAFT_94621</name>
</gene>